<evidence type="ECO:0000256" key="1">
    <source>
        <dbReference type="ARBA" id="ARBA00004651"/>
    </source>
</evidence>
<dbReference type="InterPro" id="IPR019108">
    <property type="entry name" value="Caa3_assmbl_CtaG-rel"/>
</dbReference>
<organism evidence="7 8">
    <name type="scientific">Cellulomonas hominis</name>
    <dbReference type="NCBI Taxonomy" id="156981"/>
    <lineage>
        <taxon>Bacteria</taxon>
        <taxon>Bacillati</taxon>
        <taxon>Actinomycetota</taxon>
        <taxon>Actinomycetes</taxon>
        <taxon>Micrococcales</taxon>
        <taxon>Cellulomonadaceae</taxon>
        <taxon>Cellulomonas</taxon>
    </lineage>
</organism>
<reference evidence="7 8" key="1">
    <citation type="submission" date="2020-08" db="EMBL/GenBank/DDBJ databases">
        <title>Sequencing the genomes of 1000 actinobacteria strains.</title>
        <authorList>
            <person name="Klenk H.-P."/>
        </authorList>
    </citation>
    <scope>NUCLEOTIDE SEQUENCE [LARGE SCALE GENOMIC DNA]</scope>
    <source>
        <strain evidence="7 8">DSM 9581</strain>
    </source>
</reference>
<accession>A0A7W8SD26</accession>
<name>A0A7W8SD26_9CELL</name>
<evidence type="ECO:0000256" key="2">
    <source>
        <dbReference type="ARBA" id="ARBA00022475"/>
    </source>
</evidence>
<comment type="caution">
    <text evidence="7">The sequence shown here is derived from an EMBL/GenBank/DDBJ whole genome shotgun (WGS) entry which is preliminary data.</text>
</comment>
<proteinExistence type="predicted"/>
<dbReference type="EMBL" id="JACHDN010000001">
    <property type="protein sequence ID" value="MBB5472868.1"/>
    <property type="molecule type" value="Genomic_DNA"/>
</dbReference>
<dbReference type="AlphaFoldDB" id="A0A7W8SD26"/>
<feature type="transmembrane region" description="Helical" evidence="6">
    <location>
        <begin position="261"/>
        <end position="279"/>
    </location>
</feature>
<evidence type="ECO:0000313" key="7">
    <source>
        <dbReference type="EMBL" id="MBB5472868.1"/>
    </source>
</evidence>
<keyword evidence="2" id="KW-1003">Cell membrane</keyword>
<feature type="transmembrane region" description="Helical" evidence="6">
    <location>
        <begin position="100"/>
        <end position="121"/>
    </location>
</feature>
<feature type="transmembrane region" description="Helical" evidence="6">
    <location>
        <begin position="142"/>
        <end position="164"/>
    </location>
</feature>
<comment type="subcellular location">
    <subcellularLocation>
        <location evidence="1">Cell membrane</location>
        <topology evidence="1">Multi-pass membrane protein</topology>
    </subcellularLocation>
</comment>
<dbReference type="Proteomes" id="UP000564629">
    <property type="component" value="Unassembled WGS sequence"/>
</dbReference>
<gene>
    <name evidence="7" type="ORF">HNR08_001604</name>
</gene>
<evidence type="ECO:0000256" key="6">
    <source>
        <dbReference type="SAM" id="Phobius"/>
    </source>
</evidence>
<evidence type="ECO:0000256" key="5">
    <source>
        <dbReference type="ARBA" id="ARBA00023136"/>
    </source>
</evidence>
<feature type="transmembrane region" description="Helical" evidence="6">
    <location>
        <begin position="176"/>
        <end position="199"/>
    </location>
</feature>
<evidence type="ECO:0000313" key="8">
    <source>
        <dbReference type="Proteomes" id="UP000564629"/>
    </source>
</evidence>
<feature type="transmembrane region" description="Helical" evidence="6">
    <location>
        <begin position="61"/>
        <end position="80"/>
    </location>
</feature>
<evidence type="ECO:0000256" key="3">
    <source>
        <dbReference type="ARBA" id="ARBA00022692"/>
    </source>
</evidence>
<keyword evidence="5 6" id="KW-0472">Membrane</keyword>
<evidence type="ECO:0000256" key="4">
    <source>
        <dbReference type="ARBA" id="ARBA00022989"/>
    </source>
</evidence>
<keyword evidence="3 6" id="KW-0812">Transmembrane</keyword>
<feature type="transmembrane region" description="Helical" evidence="6">
    <location>
        <begin position="220"/>
        <end position="241"/>
    </location>
</feature>
<sequence>MMLPADFSGPALIPTAPPSLATYLAPWIQPVPVLPVVAVLLGAAYVVGVARRHRRGRRWPFSRTLAFLGGCVVLLVVTGAGVEGYGYEMFSVFMFQQLTLMMFVAPLLVLGRPGTLLLHTAPHRGPGRVLLVSARRALRSPVAAAALHPAVTVPLFLLAFYGLYLTDAAGLVLSSWVGHTALEVALLVAGVLFAAPVLSRDPLPRRQGHAGRALDVAVEMPLHAFFGVVLMMATTPVVAAFGHPPAGWGVDLVADQQTAGALAWSYGELPTLIVLLIVLSRWHREETVSTALRDRRADRDGDAELDAYNVYLAGLAERDRRPT</sequence>
<protein>
    <submittedName>
        <fullName evidence="7">Putative membrane protein</fullName>
    </submittedName>
</protein>
<feature type="transmembrane region" description="Helical" evidence="6">
    <location>
        <begin position="27"/>
        <end position="49"/>
    </location>
</feature>
<keyword evidence="4 6" id="KW-1133">Transmembrane helix</keyword>
<dbReference type="GO" id="GO:0005886">
    <property type="term" value="C:plasma membrane"/>
    <property type="evidence" value="ECO:0007669"/>
    <property type="project" value="UniProtKB-SubCell"/>
</dbReference>
<dbReference type="Pfam" id="PF09678">
    <property type="entry name" value="Caa3_CtaG"/>
    <property type="match status" value="1"/>
</dbReference>